<dbReference type="SUPFAM" id="SSF161098">
    <property type="entry name" value="MetI-like"/>
    <property type="match status" value="1"/>
</dbReference>
<evidence type="ECO:0000259" key="8">
    <source>
        <dbReference type="PROSITE" id="PS50928"/>
    </source>
</evidence>
<dbReference type="InterPro" id="IPR000515">
    <property type="entry name" value="MetI-like"/>
</dbReference>
<dbReference type="Proteomes" id="UP001595850">
    <property type="component" value="Unassembled WGS sequence"/>
</dbReference>
<comment type="subcellular location">
    <subcellularLocation>
        <location evidence="1 7">Cell membrane</location>
        <topology evidence="1 7">Multi-pass membrane protein</topology>
    </subcellularLocation>
</comment>
<feature type="transmembrane region" description="Helical" evidence="7">
    <location>
        <begin position="126"/>
        <end position="144"/>
    </location>
</feature>
<sequence length="260" mass="28517">MTRVLARFWLVPVALLLWEAGARLAESNFFPPPSVIAVTMREMWLTGPASQLWLTDLVLENFPPSLARLFAGWAVAGVAGITLGILLGRSRPLARLADPLIHFGRAIPPPMLLPFFIAVLSLGAETQLATIVFGVIWPVLLNTIDGARAVDRQHIETARVFGLSRGQRLWRIILPSALPKIFAGLRLSLSLALILMVISELVASTSGIGYQLLRAQRDFDLPAVWGTIVLLGVLGYLLNSAFLAAERRFLSWHRAAKQTT</sequence>
<evidence type="ECO:0000256" key="3">
    <source>
        <dbReference type="ARBA" id="ARBA00022475"/>
    </source>
</evidence>
<dbReference type="CDD" id="cd06261">
    <property type="entry name" value="TM_PBP2"/>
    <property type="match status" value="1"/>
</dbReference>
<feature type="transmembrane region" description="Helical" evidence="7">
    <location>
        <begin position="223"/>
        <end position="245"/>
    </location>
</feature>
<dbReference type="Gene3D" id="1.10.3720.10">
    <property type="entry name" value="MetI-like"/>
    <property type="match status" value="1"/>
</dbReference>
<feature type="transmembrane region" description="Helical" evidence="7">
    <location>
        <begin position="181"/>
        <end position="203"/>
    </location>
</feature>
<reference evidence="10" key="1">
    <citation type="journal article" date="2019" name="Int. J. Syst. Evol. Microbiol.">
        <title>The Global Catalogue of Microorganisms (GCM) 10K type strain sequencing project: providing services to taxonomists for standard genome sequencing and annotation.</title>
        <authorList>
            <consortium name="The Broad Institute Genomics Platform"/>
            <consortium name="The Broad Institute Genome Sequencing Center for Infectious Disease"/>
            <person name="Wu L."/>
            <person name="Ma J."/>
        </authorList>
    </citation>
    <scope>NUCLEOTIDE SEQUENCE [LARGE SCALE GENOMIC DNA]</scope>
    <source>
        <strain evidence="10">TBRC 4489</strain>
    </source>
</reference>
<evidence type="ECO:0000256" key="5">
    <source>
        <dbReference type="ARBA" id="ARBA00022989"/>
    </source>
</evidence>
<comment type="caution">
    <text evidence="9">The sequence shown here is derived from an EMBL/GenBank/DDBJ whole genome shotgun (WGS) entry which is preliminary data.</text>
</comment>
<organism evidence="9 10">
    <name type="scientific">Planomonospora corallina</name>
    <dbReference type="NCBI Taxonomy" id="1806052"/>
    <lineage>
        <taxon>Bacteria</taxon>
        <taxon>Bacillati</taxon>
        <taxon>Actinomycetota</taxon>
        <taxon>Actinomycetes</taxon>
        <taxon>Streptosporangiales</taxon>
        <taxon>Streptosporangiaceae</taxon>
        <taxon>Planomonospora</taxon>
    </lineage>
</organism>
<proteinExistence type="inferred from homology"/>
<keyword evidence="5 7" id="KW-1133">Transmembrane helix</keyword>
<feature type="domain" description="ABC transmembrane type-1" evidence="8">
    <location>
        <begin position="62"/>
        <end position="246"/>
    </location>
</feature>
<dbReference type="Pfam" id="PF00528">
    <property type="entry name" value="BPD_transp_1"/>
    <property type="match status" value="1"/>
</dbReference>
<feature type="transmembrane region" description="Helical" evidence="7">
    <location>
        <begin position="100"/>
        <end position="120"/>
    </location>
</feature>
<dbReference type="PANTHER" id="PTHR30151:SF25">
    <property type="entry name" value="TAURINE TRANSPORT SYSTEM PERMEASE PROTEIN TAUC"/>
    <property type="match status" value="1"/>
</dbReference>
<keyword evidence="6 7" id="KW-0472">Membrane</keyword>
<evidence type="ECO:0000256" key="2">
    <source>
        <dbReference type="ARBA" id="ARBA00022448"/>
    </source>
</evidence>
<accession>A0ABV8I147</accession>
<keyword evidence="10" id="KW-1185">Reference proteome</keyword>
<dbReference type="InterPro" id="IPR035906">
    <property type="entry name" value="MetI-like_sf"/>
</dbReference>
<dbReference type="EMBL" id="JBHSBM010000010">
    <property type="protein sequence ID" value="MFC4057560.1"/>
    <property type="molecule type" value="Genomic_DNA"/>
</dbReference>
<keyword evidence="3" id="KW-1003">Cell membrane</keyword>
<evidence type="ECO:0000256" key="1">
    <source>
        <dbReference type="ARBA" id="ARBA00004651"/>
    </source>
</evidence>
<evidence type="ECO:0000313" key="9">
    <source>
        <dbReference type="EMBL" id="MFC4057560.1"/>
    </source>
</evidence>
<evidence type="ECO:0000256" key="6">
    <source>
        <dbReference type="ARBA" id="ARBA00023136"/>
    </source>
</evidence>
<dbReference type="RefSeq" id="WP_377285586.1">
    <property type="nucleotide sequence ID" value="NZ_JBHSBM010000010.1"/>
</dbReference>
<feature type="transmembrane region" description="Helical" evidence="7">
    <location>
        <begin position="66"/>
        <end position="88"/>
    </location>
</feature>
<keyword evidence="2 7" id="KW-0813">Transport</keyword>
<evidence type="ECO:0000256" key="4">
    <source>
        <dbReference type="ARBA" id="ARBA00022692"/>
    </source>
</evidence>
<dbReference type="PROSITE" id="PS50928">
    <property type="entry name" value="ABC_TM1"/>
    <property type="match status" value="1"/>
</dbReference>
<comment type="similarity">
    <text evidence="7">Belongs to the binding-protein-dependent transport system permease family.</text>
</comment>
<evidence type="ECO:0000256" key="7">
    <source>
        <dbReference type="RuleBase" id="RU363032"/>
    </source>
</evidence>
<keyword evidence="4 7" id="KW-0812">Transmembrane</keyword>
<dbReference type="PANTHER" id="PTHR30151">
    <property type="entry name" value="ALKANE SULFONATE ABC TRANSPORTER-RELATED, MEMBRANE SUBUNIT"/>
    <property type="match status" value="1"/>
</dbReference>
<gene>
    <name evidence="9" type="ORF">ACFOWE_04605</name>
</gene>
<name>A0ABV8I147_9ACTN</name>
<evidence type="ECO:0000313" key="10">
    <source>
        <dbReference type="Proteomes" id="UP001595850"/>
    </source>
</evidence>
<protein>
    <submittedName>
        <fullName evidence="9">ABC transporter permease</fullName>
    </submittedName>
</protein>